<dbReference type="EMBL" id="BGZK01001241">
    <property type="protein sequence ID" value="GBP75249.1"/>
    <property type="molecule type" value="Genomic_DNA"/>
</dbReference>
<gene>
    <name evidence="1" type="ORF">EVAR_45449_1</name>
</gene>
<dbReference type="Proteomes" id="UP000299102">
    <property type="component" value="Unassembled WGS sequence"/>
</dbReference>
<keyword evidence="2" id="KW-1185">Reference proteome</keyword>
<dbReference type="AlphaFoldDB" id="A0A4C1YKS7"/>
<accession>A0A4C1YKS7</accession>
<sequence length="125" mass="14516">MQRDFHNLIAFHVNSRAHRRTLSCISKRDRRRDERPSLSAYETRLAESSLTCRVNSKSANTVPIKITIFDIVLNSLAEYTLRSKASLEDFETVLRIVSERLLEFLTAHHNERAFTKALQFNHKAS</sequence>
<comment type="caution">
    <text evidence="1">The sequence shown here is derived from an EMBL/GenBank/DDBJ whole genome shotgun (WGS) entry which is preliminary data.</text>
</comment>
<proteinExistence type="predicted"/>
<name>A0A4C1YKS7_EUMVA</name>
<evidence type="ECO:0000313" key="1">
    <source>
        <dbReference type="EMBL" id="GBP75249.1"/>
    </source>
</evidence>
<protein>
    <submittedName>
        <fullName evidence="1">Uncharacterized protein</fullName>
    </submittedName>
</protein>
<organism evidence="1 2">
    <name type="scientific">Eumeta variegata</name>
    <name type="common">Bagworm moth</name>
    <name type="synonym">Eumeta japonica</name>
    <dbReference type="NCBI Taxonomy" id="151549"/>
    <lineage>
        <taxon>Eukaryota</taxon>
        <taxon>Metazoa</taxon>
        <taxon>Ecdysozoa</taxon>
        <taxon>Arthropoda</taxon>
        <taxon>Hexapoda</taxon>
        <taxon>Insecta</taxon>
        <taxon>Pterygota</taxon>
        <taxon>Neoptera</taxon>
        <taxon>Endopterygota</taxon>
        <taxon>Lepidoptera</taxon>
        <taxon>Glossata</taxon>
        <taxon>Ditrysia</taxon>
        <taxon>Tineoidea</taxon>
        <taxon>Psychidae</taxon>
        <taxon>Oiketicinae</taxon>
        <taxon>Eumeta</taxon>
    </lineage>
</organism>
<evidence type="ECO:0000313" key="2">
    <source>
        <dbReference type="Proteomes" id="UP000299102"/>
    </source>
</evidence>
<reference evidence="1 2" key="1">
    <citation type="journal article" date="2019" name="Commun. Biol.">
        <title>The bagworm genome reveals a unique fibroin gene that provides high tensile strength.</title>
        <authorList>
            <person name="Kono N."/>
            <person name="Nakamura H."/>
            <person name="Ohtoshi R."/>
            <person name="Tomita M."/>
            <person name="Numata K."/>
            <person name="Arakawa K."/>
        </authorList>
    </citation>
    <scope>NUCLEOTIDE SEQUENCE [LARGE SCALE GENOMIC DNA]</scope>
</reference>